<evidence type="ECO:0000256" key="11">
    <source>
        <dbReference type="RuleBase" id="RU364134"/>
    </source>
</evidence>
<comment type="subcellular location">
    <subcellularLocation>
        <location evidence="1 11">Nucleus</location>
    </subcellularLocation>
</comment>
<evidence type="ECO:0000256" key="1">
    <source>
        <dbReference type="ARBA" id="ARBA00004123"/>
    </source>
</evidence>
<comment type="function">
    <text evidence="9 11">Component of the SRB8-11 complex. The SRB8-11 complex is a regulatory module of the Mediator complex which is itself involved in regulation of basal and activated RNA polymerase II-dependent transcription. The SRB8-11 complex may be involved in the transcriptional repression of a subset of genes regulated by Mediator. It may inhibit the association of the Mediator complex with RNA polymerase II to form the holoenzyme complex.</text>
</comment>
<dbReference type="GO" id="GO:0016592">
    <property type="term" value="C:mediator complex"/>
    <property type="evidence" value="ECO:0007669"/>
    <property type="project" value="InterPro"/>
</dbReference>
<dbReference type="InterPro" id="IPR021643">
    <property type="entry name" value="Mediator_Med13_N"/>
</dbReference>
<dbReference type="InterPro" id="IPR009401">
    <property type="entry name" value="Med13_C"/>
</dbReference>
<evidence type="ECO:0000259" key="15">
    <source>
        <dbReference type="Pfam" id="PF18296"/>
    </source>
</evidence>
<feature type="region of interest" description="Disordered" evidence="12">
    <location>
        <begin position="514"/>
        <end position="599"/>
    </location>
</feature>
<dbReference type="InterPro" id="IPR051139">
    <property type="entry name" value="Mediator_complx_sub13"/>
</dbReference>
<dbReference type="Proteomes" id="UP000243723">
    <property type="component" value="Unassembled WGS sequence"/>
</dbReference>
<evidence type="ECO:0000256" key="3">
    <source>
        <dbReference type="ARBA" id="ARBA00019618"/>
    </source>
</evidence>
<dbReference type="PANTHER" id="PTHR48249:SF3">
    <property type="entry name" value="MEDIATOR OF RNA POLYMERASE II TRANSCRIPTION SUBUNIT 13"/>
    <property type="match status" value="1"/>
</dbReference>
<evidence type="ECO:0000256" key="6">
    <source>
        <dbReference type="ARBA" id="ARBA00023159"/>
    </source>
</evidence>
<sequence>MEFLRSCTSNVHLLHSEVSFELKYDCYNLQADGASERETAKDVLQRLRSDSYVATLDTEASPRLWLFHPKGRDDDLPQFQGLHHHATGSINALNLAEAVRRHKVESMAHPIALFFDAFSAYVLQILRMTGQASPVSFMTWILTSCKGGMLDYQDTAHPCPSQTIVLSVQFRVTPGGTIITLVETYPTNLFLAIERVSWNAVGEEIVLAPFGLVGVVTKFSPRLDDVKTADSAWSWLVERYPFLNQIDSAGSDLAWISVTLSSASFRDGLPSDSLPAPRDIVWPACLCLGNHEDAIRIGEVGWCLGDRHHVDFVEPIKEAERWFLGAADRERMVSTEDKNMNTQAAEPPSERAEEDLDFSTSPLYNRNLEPGASNGVYPTPPDAIAPAHNPPTSSSLNAADMPTEEDQAMRSSPENPSRKSSIDMDLGEAGEDDDGNLFGDMEEDMFGNPDVTDADFNFFDQSNAARGISRQISPDKALPLSVENFGTAESSSNNQDQPSNHQISELMDVSEGARRNSMHTDNDEVAGDRASLPKIVMPGGGDPLSPKDDEPYQQPATRAGVATPPLSPVLVKDRLLESTSDPSTAVQLPKSDDEDKGRRFAPVPFKSLISNASAKYKNGGRFANDTNPERTSSLGNFSKRNISLRDFLDTRAKLDDKQAKQTITSVGLRALRLDETDESDTDSVMSTDIGTYPASKRLAINLDRLEATSQAVNVDDKRTKQVDRMSINLETLDMLYKRWMSFNSSKFTMLNTWSTALSWTHNLGHVRKKAQEVFWDMFDYEGQDLINIAQLAAEYDLTNWSATTIVNQNNASLPVHAREKCLTSTATLTGTRVLTLSNIATLGVSAASTSADQASRNGPRPTPRRGAGIIGGATFGQQLFPLSAPFVRIRRGDAAWDLLSSALNFWEALALEPSHGPKDISTDIITIGSDDLKDVCLQFTQDVQYVYETCKFGTHDIGFRVHKKVAVPSDSPGPTPSTDRLILTALREACTDLAKKLNHRYRQVGAKASVVYLANPFDDPRMGKYVCACFQACLRELSPGARNVTIQMIPFRLIAASGGAVVPRAHQLLRLCLSTYDKVKPQKPEPTPTPWKLFCAPSISLVSPLPRKVNFALNETPPINLMQEAQVLHIAYAVSSDARWLNVAWTDYTGNHQARQSYCLYRADPEAVFTAVKNVTSSLMTSSATWRVIIACVGHSRPSERQIFANLNSANVAVSIVDVSLSPVVQIYPQSTEVEPPQPIPTTPALAQGASSLTPASTPQAASTVSPDAHHPPTPSSTDHNNYANQSQNAEPTAPDPDAHLVDTRDESFALVLPFTTTRSPPSTLCPAPQKKVLASGQLLKRGDAVPGQVLPSLGVDVVEVLPPKIHQGQSSWMMPRAPEYVLREVLAWYRGLGLLGKIRGVKGCEMGERPWHVGVVVAGSEALEGFFE</sequence>
<evidence type="ECO:0000259" key="14">
    <source>
        <dbReference type="Pfam" id="PF11597"/>
    </source>
</evidence>
<evidence type="ECO:0000256" key="12">
    <source>
        <dbReference type="SAM" id="MobiDB-lite"/>
    </source>
</evidence>
<name>A0A2P8A2Z3_9PEZI</name>
<dbReference type="STRING" id="40998.A0A2P8A2Z3"/>
<dbReference type="EMBL" id="NHZQ01000072">
    <property type="protein sequence ID" value="PSK54827.1"/>
    <property type="molecule type" value="Genomic_DNA"/>
</dbReference>
<evidence type="ECO:0000313" key="17">
    <source>
        <dbReference type="Proteomes" id="UP000243723"/>
    </source>
</evidence>
<evidence type="ECO:0000313" key="16">
    <source>
        <dbReference type="EMBL" id="PSK54827.1"/>
    </source>
</evidence>
<keyword evidence="5 11" id="KW-0805">Transcription regulation</keyword>
<dbReference type="PANTHER" id="PTHR48249">
    <property type="entry name" value="MEDIATOR OF RNA POLYMERASE II TRANSCRIPTION SUBUNIT 13"/>
    <property type="match status" value="1"/>
</dbReference>
<evidence type="ECO:0000256" key="5">
    <source>
        <dbReference type="ARBA" id="ARBA00023015"/>
    </source>
</evidence>
<keyword evidence="6 11" id="KW-0010">Activator</keyword>
<evidence type="ECO:0000256" key="8">
    <source>
        <dbReference type="ARBA" id="ARBA00023242"/>
    </source>
</evidence>
<dbReference type="Pfam" id="PF18296">
    <property type="entry name" value="MID_MedPIWI"/>
    <property type="match status" value="1"/>
</dbReference>
<proteinExistence type="inferred from homology"/>
<feature type="compositionally biased region" description="Polar residues" evidence="12">
    <location>
        <begin position="1276"/>
        <end position="1291"/>
    </location>
</feature>
<accession>A0A2P8A2Z3</accession>
<gene>
    <name evidence="16" type="ORF">B9Z65_3916</name>
</gene>
<evidence type="ECO:0000256" key="2">
    <source>
        <dbReference type="ARBA" id="ARBA00009354"/>
    </source>
</evidence>
<keyword evidence="17" id="KW-1185">Reference proteome</keyword>
<comment type="similarity">
    <text evidence="2 11">Belongs to the Mediator complex subunit 13 family.</text>
</comment>
<comment type="caution">
    <text evidence="16">The sequence shown here is derived from an EMBL/GenBank/DDBJ whole genome shotgun (WGS) entry which is preliminary data.</text>
</comment>
<feature type="compositionally biased region" description="Polar residues" evidence="12">
    <location>
        <begin position="1249"/>
        <end position="1266"/>
    </location>
</feature>
<feature type="compositionally biased region" description="Acidic residues" evidence="12">
    <location>
        <begin position="425"/>
        <end position="445"/>
    </location>
</feature>
<feature type="domain" description="MID" evidence="15">
    <location>
        <begin position="918"/>
        <end position="1081"/>
    </location>
</feature>
<organism evidence="16 17">
    <name type="scientific">Elsinoe australis</name>
    <dbReference type="NCBI Taxonomy" id="40998"/>
    <lineage>
        <taxon>Eukaryota</taxon>
        <taxon>Fungi</taxon>
        <taxon>Dikarya</taxon>
        <taxon>Ascomycota</taxon>
        <taxon>Pezizomycotina</taxon>
        <taxon>Dothideomycetes</taxon>
        <taxon>Dothideomycetidae</taxon>
        <taxon>Myriangiales</taxon>
        <taxon>Elsinoaceae</taxon>
        <taxon>Elsinoe</taxon>
    </lineage>
</organism>
<feature type="domain" description="Mediator complex subunit Med13 N-terminal" evidence="14">
    <location>
        <begin position="1"/>
        <end position="288"/>
    </location>
</feature>
<evidence type="ECO:0000256" key="4">
    <source>
        <dbReference type="ARBA" id="ARBA00022491"/>
    </source>
</evidence>
<dbReference type="Pfam" id="PF11597">
    <property type="entry name" value="Med13_N"/>
    <property type="match status" value="1"/>
</dbReference>
<keyword evidence="8 11" id="KW-0539">Nucleus</keyword>
<feature type="region of interest" description="Disordered" evidence="12">
    <location>
        <begin position="1232"/>
        <end position="1301"/>
    </location>
</feature>
<feature type="region of interest" description="Disordered" evidence="12">
    <location>
        <begin position="334"/>
        <end position="453"/>
    </location>
</feature>
<dbReference type="OrthoDB" id="103819at2759"/>
<dbReference type="Pfam" id="PF06333">
    <property type="entry name" value="Med13_C"/>
    <property type="match status" value="1"/>
</dbReference>
<evidence type="ECO:0000259" key="13">
    <source>
        <dbReference type="Pfam" id="PF06333"/>
    </source>
</evidence>
<feature type="compositionally biased region" description="Polar residues" evidence="12">
    <location>
        <begin position="577"/>
        <end position="586"/>
    </location>
</feature>
<keyword evidence="4 11" id="KW-0678">Repressor</keyword>
<keyword evidence="7 11" id="KW-0804">Transcription</keyword>
<dbReference type="GO" id="GO:0003713">
    <property type="term" value="F:transcription coactivator activity"/>
    <property type="evidence" value="ECO:0007669"/>
    <property type="project" value="TreeGrafter"/>
</dbReference>
<comment type="subunit">
    <text evidence="11">Component of the SRB8-11 complex, which itself associates with the Mediator complex.</text>
</comment>
<evidence type="ECO:0000256" key="7">
    <source>
        <dbReference type="ARBA" id="ARBA00023163"/>
    </source>
</evidence>
<evidence type="ECO:0000256" key="10">
    <source>
        <dbReference type="ARBA" id="ARBA00032008"/>
    </source>
</evidence>
<dbReference type="InterPro" id="IPR041285">
    <property type="entry name" value="MID_MedPIWI"/>
</dbReference>
<dbReference type="GO" id="GO:0045944">
    <property type="term" value="P:positive regulation of transcription by RNA polymerase II"/>
    <property type="evidence" value="ECO:0007669"/>
    <property type="project" value="TreeGrafter"/>
</dbReference>
<reference evidence="16 17" key="1">
    <citation type="submission" date="2017-05" db="EMBL/GenBank/DDBJ databases">
        <title>Draft genome sequence of Elsinoe australis.</title>
        <authorList>
            <person name="Cheng Q."/>
        </authorList>
    </citation>
    <scope>NUCLEOTIDE SEQUENCE [LARGE SCALE GENOMIC DNA]</scope>
    <source>
        <strain evidence="16 17">NL1</strain>
    </source>
</reference>
<feature type="domain" description="Mediator complex subunit Med13 C-terminal" evidence="13">
    <location>
        <begin position="1095"/>
        <end position="1417"/>
    </location>
</feature>
<protein>
    <recommendedName>
        <fullName evidence="3 11">Mediator of RNA polymerase II transcription subunit 13</fullName>
    </recommendedName>
    <alternativeName>
        <fullName evidence="10 11">Mediator complex subunit 13</fullName>
    </alternativeName>
</protein>
<evidence type="ECO:0000256" key="9">
    <source>
        <dbReference type="ARBA" id="ARBA00025661"/>
    </source>
</evidence>